<dbReference type="PANTHER" id="PTHR42711:SF5">
    <property type="entry name" value="ABC TRANSPORTER ATP-BINDING PROTEIN NATA"/>
    <property type="match status" value="1"/>
</dbReference>
<accession>A0ABS2RI52</accession>
<keyword evidence="4" id="KW-0547">Nucleotide-binding</keyword>
<protein>
    <submittedName>
        <fullName evidence="8">ABC-2 type transport system ATP-binding protein</fullName>
    </submittedName>
</protein>
<evidence type="ECO:0000256" key="5">
    <source>
        <dbReference type="ARBA" id="ARBA00022840"/>
    </source>
</evidence>
<dbReference type="InterPro" id="IPR027417">
    <property type="entry name" value="P-loop_NTPase"/>
</dbReference>
<comment type="caution">
    <text evidence="8">The sequence shown here is derived from an EMBL/GenBank/DDBJ whole genome shotgun (WGS) entry which is preliminary data.</text>
</comment>
<dbReference type="RefSeq" id="WP_204917153.1">
    <property type="nucleotide sequence ID" value="NZ_BAAAQP010000002.1"/>
</dbReference>
<evidence type="ECO:0000313" key="9">
    <source>
        <dbReference type="Proteomes" id="UP000704762"/>
    </source>
</evidence>
<dbReference type="EMBL" id="JAFBCF010000001">
    <property type="protein sequence ID" value="MBM7798632.1"/>
    <property type="molecule type" value="Genomic_DNA"/>
</dbReference>
<dbReference type="SUPFAM" id="SSF52540">
    <property type="entry name" value="P-loop containing nucleoside triphosphate hydrolases"/>
    <property type="match status" value="1"/>
</dbReference>
<keyword evidence="6" id="KW-0046">Antibiotic resistance</keyword>
<dbReference type="InterPro" id="IPR050763">
    <property type="entry name" value="ABC_transporter_ATP-binding"/>
</dbReference>
<name>A0ABS2RI52_9ACTN</name>
<evidence type="ECO:0000256" key="3">
    <source>
        <dbReference type="ARBA" id="ARBA00022448"/>
    </source>
</evidence>
<evidence type="ECO:0000256" key="2">
    <source>
        <dbReference type="ARBA" id="ARBA00005417"/>
    </source>
</evidence>
<evidence type="ECO:0000313" key="8">
    <source>
        <dbReference type="EMBL" id="MBM7798632.1"/>
    </source>
</evidence>
<dbReference type="InterPro" id="IPR003593">
    <property type="entry name" value="AAA+_ATPase"/>
</dbReference>
<dbReference type="Proteomes" id="UP000704762">
    <property type="component" value="Unassembled WGS sequence"/>
</dbReference>
<dbReference type="CDD" id="cd03230">
    <property type="entry name" value="ABC_DR_subfamily_A"/>
    <property type="match status" value="1"/>
</dbReference>
<gene>
    <name evidence="8" type="ORF">JOE57_001553</name>
</gene>
<dbReference type="SMART" id="SM00382">
    <property type="entry name" value="AAA"/>
    <property type="match status" value="1"/>
</dbReference>
<dbReference type="InterPro" id="IPR003439">
    <property type="entry name" value="ABC_transporter-like_ATP-bd"/>
</dbReference>
<keyword evidence="5 8" id="KW-0067">ATP-binding</keyword>
<sequence>MTTTVVQTTGLSKSYGPTRALRDVSLSIERGEVFGYLGPNGAGKTTTLRLLMGMIHPSAGSAVVLGLDAWRDSVKVHRLVGYLSGEPALYDRLTGRQHISFVSRLRGRGGDRKAGGLADRLHLDLQTRARSLSKGNRQKLALLLALMSAPQLLILDEPTSGLDPIVQKEVLALLAEHTAGGGSVLLSSHLLAEVQQVADRIGVIRSGELIAVESLEALRGRSLHHVSALFSSAVAAASFARLPGVRDLQVTDHSLTCSAPQSALDALLKQVAQHDVVDFRCAEADLEETFLAYYGTGDHHAG</sequence>
<evidence type="ECO:0000256" key="6">
    <source>
        <dbReference type="ARBA" id="ARBA00023251"/>
    </source>
</evidence>
<dbReference type="PANTHER" id="PTHR42711">
    <property type="entry name" value="ABC TRANSPORTER ATP-BINDING PROTEIN"/>
    <property type="match status" value="1"/>
</dbReference>
<dbReference type="Pfam" id="PF00005">
    <property type="entry name" value="ABC_tran"/>
    <property type="match status" value="1"/>
</dbReference>
<dbReference type="PROSITE" id="PS00211">
    <property type="entry name" value="ABC_TRANSPORTER_1"/>
    <property type="match status" value="1"/>
</dbReference>
<keyword evidence="3" id="KW-0813">Transport</keyword>
<dbReference type="GO" id="GO:0005524">
    <property type="term" value="F:ATP binding"/>
    <property type="evidence" value="ECO:0007669"/>
    <property type="project" value="UniProtKB-KW"/>
</dbReference>
<comment type="similarity">
    <text evidence="2">Belongs to the ABC transporter superfamily.</text>
</comment>
<evidence type="ECO:0000259" key="7">
    <source>
        <dbReference type="PROSITE" id="PS50893"/>
    </source>
</evidence>
<comment type="subcellular location">
    <subcellularLocation>
        <location evidence="1">Cell membrane</location>
        <topology evidence="1">Peripheral membrane protein</topology>
    </subcellularLocation>
</comment>
<keyword evidence="9" id="KW-1185">Reference proteome</keyword>
<dbReference type="InterPro" id="IPR017871">
    <property type="entry name" value="ABC_transporter-like_CS"/>
</dbReference>
<reference evidence="8 9" key="1">
    <citation type="submission" date="2021-01" db="EMBL/GenBank/DDBJ databases">
        <title>Sequencing the genomes of 1000 actinobacteria strains.</title>
        <authorList>
            <person name="Klenk H.-P."/>
        </authorList>
    </citation>
    <scope>NUCLEOTIDE SEQUENCE [LARGE SCALE GENOMIC DNA]</scope>
    <source>
        <strain evidence="8 9">DSM 18662</strain>
    </source>
</reference>
<evidence type="ECO:0000256" key="1">
    <source>
        <dbReference type="ARBA" id="ARBA00004202"/>
    </source>
</evidence>
<feature type="domain" description="ABC transporter" evidence="7">
    <location>
        <begin position="6"/>
        <end position="231"/>
    </location>
</feature>
<dbReference type="PROSITE" id="PS50893">
    <property type="entry name" value="ABC_TRANSPORTER_2"/>
    <property type="match status" value="1"/>
</dbReference>
<organism evidence="8 9">
    <name type="scientific">Microlunatus panaciterrae</name>
    <dbReference type="NCBI Taxonomy" id="400768"/>
    <lineage>
        <taxon>Bacteria</taxon>
        <taxon>Bacillati</taxon>
        <taxon>Actinomycetota</taxon>
        <taxon>Actinomycetes</taxon>
        <taxon>Propionibacteriales</taxon>
        <taxon>Propionibacteriaceae</taxon>
        <taxon>Microlunatus</taxon>
    </lineage>
</organism>
<dbReference type="Gene3D" id="3.40.50.300">
    <property type="entry name" value="P-loop containing nucleotide triphosphate hydrolases"/>
    <property type="match status" value="1"/>
</dbReference>
<proteinExistence type="inferred from homology"/>
<evidence type="ECO:0000256" key="4">
    <source>
        <dbReference type="ARBA" id="ARBA00022741"/>
    </source>
</evidence>